<keyword evidence="5 6" id="KW-0472">Membrane</keyword>
<dbReference type="EMBL" id="QEKI01000006">
    <property type="protein sequence ID" value="PVY40707.1"/>
    <property type="molecule type" value="Genomic_DNA"/>
</dbReference>
<dbReference type="AlphaFoldDB" id="A0A2U1AWS5"/>
<dbReference type="PROSITE" id="PS01309">
    <property type="entry name" value="UPF0057"/>
    <property type="match status" value="1"/>
</dbReference>
<feature type="signal peptide" evidence="7">
    <location>
        <begin position="1"/>
        <end position="21"/>
    </location>
</feature>
<keyword evidence="7" id="KW-0732">Signal</keyword>
<organism evidence="8 9">
    <name type="scientific">Pontibacter virosus</name>
    <dbReference type="NCBI Taxonomy" id="1765052"/>
    <lineage>
        <taxon>Bacteria</taxon>
        <taxon>Pseudomonadati</taxon>
        <taxon>Bacteroidota</taxon>
        <taxon>Cytophagia</taxon>
        <taxon>Cytophagales</taxon>
        <taxon>Hymenobacteraceae</taxon>
        <taxon>Pontibacter</taxon>
    </lineage>
</organism>
<evidence type="ECO:0000313" key="9">
    <source>
        <dbReference type="Proteomes" id="UP000245466"/>
    </source>
</evidence>
<evidence type="ECO:0000313" key="8">
    <source>
        <dbReference type="EMBL" id="PVY40707.1"/>
    </source>
</evidence>
<comment type="subcellular location">
    <subcellularLocation>
        <location evidence="1">Membrane</location>
    </subcellularLocation>
</comment>
<evidence type="ECO:0000256" key="1">
    <source>
        <dbReference type="ARBA" id="ARBA00004370"/>
    </source>
</evidence>
<dbReference type="RefSeq" id="WP_243409531.1">
    <property type="nucleotide sequence ID" value="NZ_QEKI01000006.1"/>
</dbReference>
<dbReference type="Pfam" id="PF01679">
    <property type="entry name" value="Pmp3"/>
    <property type="match status" value="1"/>
</dbReference>
<keyword evidence="9" id="KW-1185">Reference proteome</keyword>
<dbReference type="GO" id="GO:0016020">
    <property type="term" value="C:membrane"/>
    <property type="evidence" value="ECO:0007669"/>
    <property type="project" value="UniProtKB-SubCell"/>
</dbReference>
<dbReference type="PANTHER" id="PTHR21659">
    <property type="entry name" value="HYDROPHOBIC PROTEIN RCI2 LOW TEMPERATURE AND SALT RESPONSIVE PROTEIN LTI6 -RELATED"/>
    <property type="match status" value="1"/>
</dbReference>
<evidence type="ECO:0000256" key="4">
    <source>
        <dbReference type="ARBA" id="ARBA00022989"/>
    </source>
</evidence>
<dbReference type="InterPro" id="IPR000612">
    <property type="entry name" value="PMP3"/>
</dbReference>
<proteinExistence type="inferred from homology"/>
<sequence length="200" mass="21693">MKIRSLLNLVFVLVAAQLMFACSSAKYYEFAGHKQAPYHDMKKPAPQQEVAPEISLSEVAMAAAEEKATEKAVAEPVLEASVAVPAAPVASAPKVAPIAPAAEEVTITEAEAMAMAKERIANMTKAEKKEFKKEVREALKQDRRSGELSIIKIILAVLLPPLAVFLHVGIGTQFWISLILTLLFWIPGVIYALLVVTDTI</sequence>
<evidence type="ECO:0000256" key="2">
    <source>
        <dbReference type="ARBA" id="ARBA00009530"/>
    </source>
</evidence>
<keyword evidence="3 6" id="KW-0812">Transmembrane</keyword>
<reference evidence="8 9" key="1">
    <citation type="submission" date="2018-04" db="EMBL/GenBank/DDBJ databases">
        <title>Genomic Encyclopedia of Type Strains, Phase IV (KMG-IV): sequencing the most valuable type-strain genomes for metagenomic binning, comparative biology and taxonomic classification.</title>
        <authorList>
            <person name="Goeker M."/>
        </authorList>
    </citation>
    <scope>NUCLEOTIDE SEQUENCE [LARGE SCALE GENOMIC DNA]</scope>
    <source>
        <strain evidence="8 9">DSM 100231</strain>
    </source>
</reference>
<comment type="similarity">
    <text evidence="2">Belongs to the UPF0057 (PMP3) family.</text>
</comment>
<comment type="caution">
    <text evidence="8">The sequence shown here is derived from an EMBL/GenBank/DDBJ whole genome shotgun (WGS) entry which is preliminary data.</text>
</comment>
<evidence type="ECO:0000256" key="3">
    <source>
        <dbReference type="ARBA" id="ARBA00022692"/>
    </source>
</evidence>
<dbReference type="Proteomes" id="UP000245466">
    <property type="component" value="Unassembled WGS sequence"/>
</dbReference>
<dbReference type="PANTHER" id="PTHR21659:SF42">
    <property type="entry name" value="UPF0057 MEMBRANE PROTEIN ZK632.10-RELATED"/>
    <property type="match status" value="1"/>
</dbReference>
<feature type="chain" id="PRO_5015736813" evidence="7">
    <location>
        <begin position="22"/>
        <end position="200"/>
    </location>
</feature>
<feature type="transmembrane region" description="Helical" evidence="6">
    <location>
        <begin position="150"/>
        <end position="168"/>
    </location>
</feature>
<name>A0A2U1AWS5_9BACT</name>
<evidence type="ECO:0000256" key="5">
    <source>
        <dbReference type="ARBA" id="ARBA00023136"/>
    </source>
</evidence>
<dbReference type="PROSITE" id="PS51257">
    <property type="entry name" value="PROKAR_LIPOPROTEIN"/>
    <property type="match status" value="1"/>
</dbReference>
<protein>
    <submittedName>
        <fullName evidence="8">Uncharacterized membrane protein YqaE (UPF0057 family)</fullName>
    </submittedName>
</protein>
<accession>A0A2U1AWS5</accession>
<gene>
    <name evidence="8" type="ORF">C8E01_10648</name>
</gene>
<feature type="transmembrane region" description="Helical" evidence="6">
    <location>
        <begin position="174"/>
        <end position="196"/>
    </location>
</feature>
<keyword evidence="4 6" id="KW-1133">Transmembrane helix</keyword>
<evidence type="ECO:0000256" key="7">
    <source>
        <dbReference type="SAM" id="SignalP"/>
    </source>
</evidence>
<evidence type="ECO:0000256" key="6">
    <source>
        <dbReference type="SAM" id="Phobius"/>
    </source>
</evidence>